<organism evidence="1 2">
    <name type="scientific">Cuscuta epithymum</name>
    <dbReference type="NCBI Taxonomy" id="186058"/>
    <lineage>
        <taxon>Eukaryota</taxon>
        <taxon>Viridiplantae</taxon>
        <taxon>Streptophyta</taxon>
        <taxon>Embryophyta</taxon>
        <taxon>Tracheophyta</taxon>
        <taxon>Spermatophyta</taxon>
        <taxon>Magnoliopsida</taxon>
        <taxon>eudicotyledons</taxon>
        <taxon>Gunneridae</taxon>
        <taxon>Pentapetalae</taxon>
        <taxon>asterids</taxon>
        <taxon>lamiids</taxon>
        <taxon>Solanales</taxon>
        <taxon>Convolvulaceae</taxon>
        <taxon>Cuscuteae</taxon>
        <taxon>Cuscuta</taxon>
        <taxon>Cuscuta subgen. Cuscuta</taxon>
    </lineage>
</organism>
<keyword evidence="2" id="KW-1185">Reference proteome</keyword>
<comment type="caution">
    <text evidence="1">The sequence shown here is derived from an EMBL/GenBank/DDBJ whole genome shotgun (WGS) entry which is preliminary data.</text>
</comment>
<name>A0AAV0DAI1_9ASTE</name>
<dbReference type="EMBL" id="CAMAPF010000085">
    <property type="protein sequence ID" value="CAH9096027.1"/>
    <property type="molecule type" value="Genomic_DNA"/>
</dbReference>
<accession>A0AAV0DAI1</accession>
<evidence type="ECO:0000313" key="1">
    <source>
        <dbReference type="EMBL" id="CAH9096027.1"/>
    </source>
</evidence>
<gene>
    <name evidence="1" type="ORF">CEPIT_LOCUS13611</name>
</gene>
<sequence length="99" mass="11605">MGHGESKRLEKLVNKYERGQIQRVDWLDRLAFKAMEKIKEQEKKTMKVLTYTWSLILAVLNKELFFRKFSGHVHFSQISFTKWGLFGGSHIDICSSSLP</sequence>
<proteinExistence type="predicted"/>
<dbReference type="Proteomes" id="UP001152523">
    <property type="component" value="Unassembled WGS sequence"/>
</dbReference>
<dbReference type="AlphaFoldDB" id="A0AAV0DAI1"/>
<evidence type="ECO:0000313" key="2">
    <source>
        <dbReference type="Proteomes" id="UP001152523"/>
    </source>
</evidence>
<reference evidence="1" key="1">
    <citation type="submission" date="2022-07" db="EMBL/GenBank/DDBJ databases">
        <authorList>
            <person name="Macas J."/>
            <person name="Novak P."/>
            <person name="Neumann P."/>
        </authorList>
    </citation>
    <scope>NUCLEOTIDE SEQUENCE</scope>
</reference>
<protein>
    <submittedName>
        <fullName evidence="1">Uncharacterized protein</fullName>
    </submittedName>
</protein>